<dbReference type="EMBL" id="CP002530">
    <property type="protein sequence ID" value="ADY36137.1"/>
    <property type="molecule type" value="Genomic_DNA"/>
</dbReference>
<organism evidence="2 3">
    <name type="scientific">Phocaeicola salanitronis (strain DSM 18170 / JCM 13657 / CCUG 60908 / BL78)</name>
    <name type="common">Bacteroides salanitronis</name>
    <dbReference type="NCBI Taxonomy" id="667015"/>
    <lineage>
        <taxon>Bacteria</taxon>
        <taxon>Pseudomonadati</taxon>
        <taxon>Bacteroidota</taxon>
        <taxon>Bacteroidia</taxon>
        <taxon>Bacteroidales</taxon>
        <taxon>Bacteroidaceae</taxon>
        <taxon>Phocaeicola</taxon>
    </lineage>
</organism>
<proteinExistence type="predicted"/>
<gene>
    <name evidence="2" type="ordered locus">Bacsa_1566</name>
</gene>
<evidence type="ECO:0000259" key="1">
    <source>
        <dbReference type="Pfam" id="PF13699"/>
    </source>
</evidence>
<accession>F0QZN6</accession>
<dbReference type="Gene3D" id="3.30.2010.10">
    <property type="entry name" value="Metalloproteases ('zincins'), catalytic domain"/>
    <property type="match status" value="1"/>
</dbReference>
<feature type="domain" description="eCIS core" evidence="1">
    <location>
        <begin position="139"/>
        <end position="184"/>
    </location>
</feature>
<dbReference type="STRING" id="667015.Bacsa_1566"/>
<dbReference type="HOGENOM" id="CLU_071237_0_0_10"/>
<dbReference type="Pfam" id="PF13699">
    <property type="entry name" value="eCIS_core"/>
    <property type="match status" value="1"/>
</dbReference>
<evidence type="ECO:0000313" key="2">
    <source>
        <dbReference type="EMBL" id="ADY36137.1"/>
    </source>
</evidence>
<dbReference type="InterPro" id="IPR025295">
    <property type="entry name" value="eCIS_core_dom"/>
</dbReference>
<dbReference type="AlphaFoldDB" id="F0QZN6"/>
<dbReference type="eggNOG" id="ENOG5032PHX">
    <property type="taxonomic scope" value="Bacteria"/>
</dbReference>
<dbReference type="Proteomes" id="UP000007486">
    <property type="component" value="Chromosome"/>
</dbReference>
<protein>
    <recommendedName>
        <fullName evidence="1">eCIS core domain-containing protein</fullName>
    </recommendedName>
</protein>
<dbReference type="KEGG" id="bsa:Bacsa_1566"/>
<keyword evidence="3" id="KW-1185">Reference proteome</keyword>
<name>F0QZN6_PHOSB</name>
<sequence>MSRLFGRRRLTFSIYLIMNMKLTHLLFTLIAFLVMTSGKAQKASADIPYRFATRAEAQMLITDIDAYTNGWNQFDLNVRLQTQNGRKSQLLKLAMESTLNWSDADKAKLNKAFAKIETAIKKQNLKLPVPSEVILMKTSMAEEGGATAYTRENWIAVGEKALEKATEDELARLMAHELFHVLTRADLAFKKKTYETIGFTVLDRPIAFPSDLMQKLISNPDVSRRDSYAPFTIEGESVNCTMVTYTDAPYAEGTLFQYIKVGLVPLNEQFVPLQQNGATVIYTLEQASDFQSRVGKNTAYVIDPEEVLADNFSYVLFSKADLPDPQLVESLKKAMQ</sequence>
<evidence type="ECO:0000313" key="3">
    <source>
        <dbReference type="Proteomes" id="UP000007486"/>
    </source>
</evidence>
<reference evidence="2 3" key="1">
    <citation type="journal article" date="2011" name="Stand. Genomic Sci.">
        <title>Complete genome sequence of Bacteroides salanitronis type strain (BL78).</title>
        <authorList>
            <person name="Gronow S."/>
            <person name="Held B."/>
            <person name="Lucas S."/>
            <person name="Lapidus A."/>
            <person name="Del Rio T.G."/>
            <person name="Nolan M."/>
            <person name="Tice H."/>
            <person name="Deshpande S."/>
            <person name="Cheng J.F."/>
            <person name="Pitluck S."/>
            <person name="Liolios K."/>
            <person name="Pagani I."/>
            <person name="Ivanova N."/>
            <person name="Mavromatis K."/>
            <person name="Pati A."/>
            <person name="Tapia R."/>
            <person name="Han C."/>
            <person name="Goodwin L."/>
            <person name="Chen A."/>
            <person name="Palaniappan K."/>
            <person name="Land M."/>
            <person name="Hauser L."/>
            <person name="Chang Y.J."/>
            <person name="Jeffries C.D."/>
            <person name="Brambilla E.M."/>
            <person name="Rohde M."/>
            <person name="Goker M."/>
            <person name="Detter J.C."/>
            <person name="Woyke T."/>
            <person name="Bristow J."/>
            <person name="Markowitz V."/>
            <person name="Hugenholtz P."/>
            <person name="Kyrpides N.C."/>
            <person name="Klenk H.P."/>
            <person name="Eisen J.A."/>
        </authorList>
    </citation>
    <scope>NUCLEOTIDE SEQUENCE [LARGE SCALE GENOMIC DNA]</scope>
    <source>
        <strain evidence="2 3">DSM 18170</strain>
    </source>
</reference>